<dbReference type="EMBL" id="MH651176">
    <property type="protein sequence ID" value="AXQ63899.1"/>
    <property type="molecule type" value="Genomic_DNA"/>
</dbReference>
<keyword evidence="2" id="KW-1185">Reference proteome</keyword>
<evidence type="ECO:0000313" key="2">
    <source>
        <dbReference type="Proteomes" id="UP000262321"/>
    </source>
</evidence>
<proteinExistence type="predicted"/>
<reference evidence="1 2" key="1">
    <citation type="submission" date="2018-07" db="EMBL/GenBank/DDBJ databases">
        <authorList>
            <person name="Said P."/>
            <person name="Hotaki K."/>
            <person name="Hall J.T."/>
            <person name="Leadon S.A."/>
            <person name="Fogarty M.P."/>
            <person name="Warner M.H."/>
            <person name="Garlena R.A."/>
            <person name="Russell D.A."/>
            <person name="Pope W.H."/>
            <person name="Jacobs-Sera D."/>
            <person name="Hatfull G.F."/>
        </authorList>
    </citation>
    <scope>NUCLEOTIDE SEQUENCE [LARGE SCALE GENOMIC DNA]</scope>
</reference>
<dbReference type="GeneID" id="54999185"/>
<gene>
    <name evidence="1" type="primary">47</name>
    <name evidence="1" type="ORF">SEA_HORUS_47</name>
</gene>
<protein>
    <submittedName>
        <fullName evidence="1">Uncharacterized protein</fullName>
    </submittedName>
</protein>
<name>A0A385DZI4_9CAUD</name>
<sequence>MPSQPEFDDPILAFGKVASRRPLQHSGQGAEPVEPTVVRQPNFTTVADLMAELAKLPPDMLVATVDNEWGNQYEDVKPVLEWVRKEYRPWNGETFYTYSKRDVCPQRPLHDTCDCANDVQVAVIQGN</sequence>
<dbReference type="Proteomes" id="UP000262321">
    <property type="component" value="Segment"/>
</dbReference>
<organism evidence="1 2">
    <name type="scientific">Gordonia phage Horus</name>
    <dbReference type="NCBI Taxonomy" id="2301696"/>
    <lineage>
        <taxon>Viruses</taxon>
        <taxon>Duplodnaviria</taxon>
        <taxon>Heunggongvirae</taxon>
        <taxon>Uroviricota</taxon>
        <taxon>Caudoviricetes</taxon>
        <taxon>Langleyhallvirinae</taxon>
        <taxon>Horusvirus</taxon>
        <taxon>Horusvirus horus</taxon>
    </lineage>
</organism>
<dbReference type="KEGG" id="vg:54999185"/>
<evidence type="ECO:0000313" key="1">
    <source>
        <dbReference type="EMBL" id="AXQ63899.1"/>
    </source>
</evidence>
<dbReference type="RefSeq" id="YP_009808284.1">
    <property type="nucleotide sequence ID" value="NC_048039.1"/>
</dbReference>
<accession>A0A385DZI4</accession>